<evidence type="ECO:0000313" key="3">
    <source>
        <dbReference type="EMBL" id="SCU72921.1"/>
    </source>
</evidence>
<dbReference type="PANTHER" id="PTHR24567:SF26">
    <property type="entry name" value="REGULATORY PROTEIN YEIL"/>
    <property type="match status" value="1"/>
</dbReference>
<dbReference type="VEuPathDB" id="TriTrypDB:TEOVI_000450500"/>
<evidence type="ECO:0000313" key="4">
    <source>
        <dbReference type="Proteomes" id="UP000195570"/>
    </source>
</evidence>
<dbReference type="Proteomes" id="UP000195570">
    <property type="component" value="Unassembled WGS sequence"/>
</dbReference>
<name>A0A1G4IKP5_TRYEQ</name>
<feature type="domain" description="Cyclic nucleotide-binding" evidence="2">
    <location>
        <begin position="283"/>
        <end position="370"/>
    </location>
</feature>
<feature type="region of interest" description="Disordered" evidence="1">
    <location>
        <begin position="117"/>
        <end position="152"/>
    </location>
</feature>
<dbReference type="PANTHER" id="PTHR24567">
    <property type="entry name" value="CRP FAMILY TRANSCRIPTIONAL REGULATORY PROTEIN"/>
    <property type="match status" value="1"/>
</dbReference>
<dbReference type="GO" id="GO:0003700">
    <property type="term" value="F:DNA-binding transcription factor activity"/>
    <property type="evidence" value="ECO:0007669"/>
    <property type="project" value="TreeGrafter"/>
</dbReference>
<feature type="region of interest" description="Disordered" evidence="1">
    <location>
        <begin position="816"/>
        <end position="907"/>
    </location>
</feature>
<accession>A0A1G4IKP5</accession>
<dbReference type="AlphaFoldDB" id="A0A1G4IKP5"/>
<comment type="caution">
    <text evidence="3">The sequence shown here is derived from an EMBL/GenBank/DDBJ whole genome shotgun (WGS) entry which is preliminary data.</text>
</comment>
<organism evidence="3 4">
    <name type="scientific">Trypanosoma equiperdum</name>
    <dbReference type="NCBI Taxonomy" id="5694"/>
    <lineage>
        <taxon>Eukaryota</taxon>
        <taxon>Discoba</taxon>
        <taxon>Euglenozoa</taxon>
        <taxon>Kinetoplastea</taxon>
        <taxon>Metakinetoplastina</taxon>
        <taxon>Trypanosomatida</taxon>
        <taxon>Trypanosomatidae</taxon>
        <taxon>Trypanosoma</taxon>
    </lineage>
</organism>
<dbReference type="GeneID" id="92378445"/>
<proteinExistence type="predicted"/>
<dbReference type="EMBL" id="CZPT02001928">
    <property type="protein sequence ID" value="SCU72921.1"/>
    <property type="molecule type" value="Genomic_DNA"/>
</dbReference>
<gene>
    <name evidence="3" type="ORF">TEOVI_000450500</name>
</gene>
<dbReference type="RefSeq" id="XP_067083371.1">
    <property type="nucleotide sequence ID" value="XM_067227270.1"/>
</dbReference>
<evidence type="ECO:0000256" key="1">
    <source>
        <dbReference type="SAM" id="MobiDB-lite"/>
    </source>
</evidence>
<dbReference type="Gene3D" id="2.60.120.10">
    <property type="entry name" value="Jelly Rolls"/>
    <property type="match status" value="2"/>
</dbReference>
<dbReference type="GO" id="GO:0005829">
    <property type="term" value="C:cytosol"/>
    <property type="evidence" value="ECO:0007669"/>
    <property type="project" value="TreeGrafter"/>
</dbReference>
<protein>
    <submittedName>
        <fullName evidence="3">Cyclic nucleotide-binding domain containing protein, putative</fullName>
    </submittedName>
</protein>
<feature type="region of interest" description="Disordered" evidence="1">
    <location>
        <begin position="608"/>
        <end position="676"/>
    </location>
</feature>
<feature type="compositionally biased region" description="Low complexity" evidence="1">
    <location>
        <begin position="859"/>
        <end position="872"/>
    </location>
</feature>
<keyword evidence="4" id="KW-1185">Reference proteome</keyword>
<feature type="region of interest" description="Disordered" evidence="1">
    <location>
        <begin position="1085"/>
        <end position="1113"/>
    </location>
</feature>
<dbReference type="InterPro" id="IPR014710">
    <property type="entry name" value="RmlC-like_jellyroll"/>
</dbReference>
<feature type="compositionally biased region" description="Polar residues" evidence="1">
    <location>
        <begin position="117"/>
        <end position="134"/>
    </location>
</feature>
<dbReference type="InterPro" id="IPR000595">
    <property type="entry name" value="cNMP-bd_dom"/>
</dbReference>
<evidence type="ECO:0000259" key="2">
    <source>
        <dbReference type="Pfam" id="PF00027"/>
    </source>
</evidence>
<dbReference type="Pfam" id="PF00027">
    <property type="entry name" value="cNMP_binding"/>
    <property type="match status" value="1"/>
</dbReference>
<dbReference type="InterPro" id="IPR050397">
    <property type="entry name" value="Env_Response_Regulators"/>
</dbReference>
<dbReference type="SUPFAM" id="SSF51206">
    <property type="entry name" value="cAMP-binding domain-like"/>
    <property type="match status" value="2"/>
</dbReference>
<dbReference type="CDD" id="cd00038">
    <property type="entry name" value="CAP_ED"/>
    <property type="match status" value="1"/>
</dbReference>
<sequence>MSDSMGEGQDLVPMTLPVPEVMHVSELDVTGPLQPGDDCAQKSLSGNLPDKCMSVSFAKSLSGVDLSILTRSAGNASHTSIRSGSRARGGNTESYELAAVMVRSYPLMTVEGTAFLNTTRPPSSLGGTEPSVSLRQDAGSPSGVATDDEPLGESCVNLAESGEHSRTSANVMAIATSLKRACMWQVIITNFLAHRAWMEAFRRNKLRSVLEVHLLPVILRRRGRMNLSGRFTRRVCVQKPELVSRDSTDLLQGTYLYDTVPILKTLRNVKFCEALTETVLKYRYSCGQAIASSGNPEQNALYILVSGKCDAITPASETGGKVRRRRLQPGETFGGLFGGKAIFTDVYRAISTCVVYVITREKFEELFSQYADSSMKETFLGALRDHEMVRLKRLHPLPQCIARVPIYRKSEQLAGQVNEYIKGFTPLVLLQGDVLFEQGDPPGDVFCLIEGYVLREQLGPDMKYESGTRQVLAPNEPNNNFALSTRFLLLGEEPHILPGPLRYRCTVASRAALFFKINSDSFVNMLLDDASLLIRLRQKYKEQLQQWMRIAPEALRQVPMLGEMPRQNLNTIIHAAEPRVLERYVAVCEPARVIREIYVLTKGDVRDPRQFDHVPTQPPSLPPTESESVEEEAAGKQRKEKVTKRVPSPRERNSKAQKTAQQPVSPLKEGRPRKGNRSVASLVCKYTDDNAVQWSFEENTELLKATIYPDERQEITPPLPLNPERNIICTIGGGWEGLLLEKWPTGWETTTTVELWAIPTLAIRTEFNTFPKAAQNSILRCIGEVQMRELDLPTPPKVKLPPMSIYTPIEKRLTKPGLNVDRAPLRSPRNVGGSGASHDRSTAGTTSKIGRQQADAANSQSSFTTRSSSFFSVDISTVKPPPSALTSNRDPKTMSPKPAAVDTKVPTVPKTRKQLAQVTAAESAPVEPRKSKAVPASLLLFQRFSKKVTEEPPKITPELRAMYAGEKPQKGIVRESPLIEADKRRSHSCLPTLPITASAWPVLAGRRKRWFPMVPTFAPLPGTLDNANNKVDPPHLVPNTSHMVMREKGYRDVLQSQVVYFTSLANSKACEDPTYLSVSPCTTARSRSSRHGGSTAAHIGAVLPTPGRHAYSS</sequence>
<dbReference type="InterPro" id="IPR018490">
    <property type="entry name" value="cNMP-bd_dom_sf"/>
</dbReference>
<reference evidence="3" key="1">
    <citation type="submission" date="2016-09" db="EMBL/GenBank/DDBJ databases">
        <authorList>
            <person name="Hebert L."/>
            <person name="Moumen B."/>
        </authorList>
    </citation>
    <scope>NUCLEOTIDE SEQUENCE [LARGE SCALE GENOMIC DNA]</scope>
    <source>
        <strain evidence="3">OVI</strain>
    </source>
</reference>
<feature type="compositionally biased region" description="Polar residues" evidence="1">
    <location>
        <begin position="842"/>
        <end position="858"/>
    </location>
</feature>